<accession>A0ABN0YM12</accession>
<dbReference type="Proteomes" id="UP001500879">
    <property type="component" value="Unassembled WGS sequence"/>
</dbReference>
<proteinExistence type="predicted"/>
<sequence>MPLHELASVGPFFALRTDEDELAGAGGYLPLGEDAVRLRVETVGRRLGTEDVRIAASVAFQGITGRLLSIALGSATLTGCLLNLTTLRWHPLLTAPEDLWLPGAPMLPPAPDPVAQITATVLDAHLVPLYDLMRDVVPISPRLMWGNAGSSLAGALRVLHAWCREQGRQDDATYAVTLTRALFTHPLLADTGVLRVDAAGTPSFARDTCCLYYRVPTGAGMCGDCVLRHPPRSRQH</sequence>
<feature type="domain" description="Ferric siderophore reductase C-terminal" evidence="1">
    <location>
        <begin position="206"/>
        <end position="227"/>
    </location>
</feature>
<organism evidence="2 3">
    <name type="scientific">Streptomyces luteireticuli</name>
    <dbReference type="NCBI Taxonomy" id="173858"/>
    <lineage>
        <taxon>Bacteria</taxon>
        <taxon>Bacillati</taxon>
        <taxon>Actinomycetota</taxon>
        <taxon>Actinomycetes</taxon>
        <taxon>Kitasatosporales</taxon>
        <taxon>Streptomycetaceae</taxon>
        <taxon>Streptomyces</taxon>
    </lineage>
</organism>
<dbReference type="EMBL" id="BAAABX010000019">
    <property type="protein sequence ID" value="GAA0399000.1"/>
    <property type="molecule type" value="Genomic_DNA"/>
</dbReference>
<name>A0ABN0YM12_9ACTN</name>
<comment type="caution">
    <text evidence="2">The sequence shown here is derived from an EMBL/GenBank/DDBJ whole genome shotgun (WGS) entry which is preliminary data.</text>
</comment>
<dbReference type="InterPro" id="IPR024726">
    <property type="entry name" value="FhuF_C"/>
</dbReference>
<keyword evidence="3" id="KW-1185">Reference proteome</keyword>
<protein>
    <recommendedName>
        <fullName evidence="1">Ferric siderophore reductase C-terminal domain-containing protein</fullName>
    </recommendedName>
</protein>
<dbReference type="Pfam" id="PF11575">
    <property type="entry name" value="FhuF_C"/>
    <property type="match status" value="1"/>
</dbReference>
<evidence type="ECO:0000259" key="1">
    <source>
        <dbReference type="Pfam" id="PF11575"/>
    </source>
</evidence>
<evidence type="ECO:0000313" key="3">
    <source>
        <dbReference type="Proteomes" id="UP001500879"/>
    </source>
</evidence>
<reference evidence="2 3" key="1">
    <citation type="journal article" date="2019" name="Int. J. Syst. Evol. Microbiol.">
        <title>The Global Catalogue of Microorganisms (GCM) 10K type strain sequencing project: providing services to taxonomists for standard genome sequencing and annotation.</title>
        <authorList>
            <consortium name="The Broad Institute Genomics Platform"/>
            <consortium name="The Broad Institute Genome Sequencing Center for Infectious Disease"/>
            <person name="Wu L."/>
            <person name="Ma J."/>
        </authorList>
    </citation>
    <scope>NUCLEOTIDE SEQUENCE [LARGE SCALE GENOMIC DNA]</scope>
    <source>
        <strain evidence="2 3">JCM 4788</strain>
    </source>
</reference>
<gene>
    <name evidence="2" type="ORF">GCM10010357_20120</name>
</gene>
<evidence type="ECO:0000313" key="2">
    <source>
        <dbReference type="EMBL" id="GAA0399000.1"/>
    </source>
</evidence>